<accession>A0A662ZG58</accession>
<keyword evidence="1" id="KW-0812">Transmembrane</keyword>
<feature type="transmembrane region" description="Helical" evidence="1">
    <location>
        <begin position="378"/>
        <end position="399"/>
    </location>
</feature>
<dbReference type="PANTHER" id="PTHR33406">
    <property type="entry name" value="MEMBRANE PROTEIN MJ1562-RELATED"/>
    <property type="match status" value="1"/>
</dbReference>
<feature type="transmembrane region" description="Helical" evidence="1">
    <location>
        <begin position="706"/>
        <end position="725"/>
    </location>
</feature>
<feature type="transmembrane region" description="Helical" evidence="1">
    <location>
        <begin position="674"/>
        <end position="694"/>
    </location>
</feature>
<dbReference type="SUPFAM" id="SSF82866">
    <property type="entry name" value="Multidrug efflux transporter AcrB transmembrane domain"/>
    <property type="match status" value="2"/>
</dbReference>
<feature type="transmembrane region" description="Helical" evidence="1">
    <location>
        <begin position="429"/>
        <end position="450"/>
    </location>
</feature>
<organism evidence="2 3">
    <name type="scientific">Ruminobacter amylophilus</name>
    <dbReference type="NCBI Taxonomy" id="867"/>
    <lineage>
        <taxon>Bacteria</taxon>
        <taxon>Pseudomonadati</taxon>
        <taxon>Pseudomonadota</taxon>
        <taxon>Gammaproteobacteria</taxon>
        <taxon>Aeromonadales</taxon>
        <taxon>Succinivibrionaceae</taxon>
        <taxon>Ruminobacter</taxon>
    </lineage>
</organism>
<keyword evidence="1" id="KW-1133">Transmembrane helix</keyword>
<name>A0A662ZG58_9GAMM</name>
<dbReference type="Proteomes" id="UP000243745">
    <property type="component" value="Unassembled WGS sequence"/>
</dbReference>
<feature type="transmembrane region" description="Helical" evidence="1">
    <location>
        <begin position="308"/>
        <end position="328"/>
    </location>
</feature>
<proteinExistence type="predicted"/>
<feature type="transmembrane region" description="Helical" evidence="1">
    <location>
        <begin position="258"/>
        <end position="276"/>
    </location>
</feature>
<feature type="transmembrane region" description="Helical" evidence="1">
    <location>
        <begin position="283"/>
        <end position="302"/>
    </location>
</feature>
<dbReference type="PANTHER" id="PTHR33406:SF13">
    <property type="entry name" value="MEMBRANE PROTEIN YDFJ"/>
    <property type="match status" value="1"/>
</dbReference>
<feature type="transmembrane region" description="Helical" evidence="1">
    <location>
        <begin position="649"/>
        <end position="668"/>
    </location>
</feature>
<reference evidence="2 3" key="1">
    <citation type="submission" date="2016-10" db="EMBL/GenBank/DDBJ databases">
        <authorList>
            <person name="Varghese N."/>
            <person name="Submissions S."/>
        </authorList>
    </citation>
    <scope>NUCLEOTIDE SEQUENCE [LARGE SCALE GENOMIC DNA]</scope>
    <source>
        <strain evidence="2 3">DSM 1361</strain>
    </source>
</reference>
<evidence type="ECO:0000256" key="1">
    <source>
        <dbReference type="SAM" id="Phobius"/>
    </source>
</evidence>
<feature type="transmembrane region" description="Helical" evidence="1">
    <location>
        <begin position="731"/>
        <end position="752"/>
    </location>
</feature>
<evidence type="ECO:0000313" key="3">
    <source>
        <dbReference type="Proteomes" id="UP000243745"/>
    </source>
</evidence>
<evidence type="ECO:0000313" key="2">
    <source>
        <dbReference type="EMBL" id="SFP04998.1"/>
    </source>
</evidence>
<dbReference type="EMBL" id="FOXF01000003">
    <property type="protein sequence ID" value="SFP04998.1"/>
    <property type="molecule type" value="Genomic_DNA"/>
</dbReference>
<gene>
    <name evidence="2" type="ORF">SAMN02910344_00314</name>
</gene>
<keyword evidence="1" id="KW-0472">Membrane</keyword>
<keyword evidence="3" id="KW-1185">Reference proteome</keyword>
<dbReference type="AlphaFoldDB" id="A0A662ZG58"/>
<protein>
    <submittedName>
        <fullName evidence="2">Predicted exporter</fullName>
    </submittedName>
</protein>
<feature type="transmembrane region" description="Helical" evidence="1">
    <location>
        <begin position="623"/>
        <end position="642"/>
    </location>
</feature>
<dbReference type="GO" id="GO:0005886">
    <property type="term" value="C:plasma membrane"/>
    <property type="evidence" value="ECO:0007669"/>
    <property type="project" value="TreeGrafter"/>
</dbReference>
<feature type="transmembrane region" description="Helical" evidence="1">
    <location>
        <begin position="349"/>
        <end position="366"/>
    </location>
</feature>
<sequence length="766" mass="83676">MIHIKKFSMRDKIKALAVFLLLMIPIITGTAVFLQKGRGIISTDIGYLLPHLTQNGESSAYFTEKLSRELLFVFRADGETEVSGSVMKQTLQEFTAELNAFDFVRVRNFADMEKTGSLLFAHRYALGADDYLTGGRPDPEKLREEVLSVLYSPFGGATEKEIRNDPFFTMRHYLGRQTAGRYSLDPSGFAFITDGGNRRNYVISASLSASDLSSSQKSGLFDFCRKLKRNLQSRKIDFLYTGAFFFAEEAASSSENDISKISIGSGIMLVILLLFFFRSVKPLVSAVAVLSLAMFSAFGTVITVFGSMHVITIAIGASLAGISFDYILHVLVRRAHQPGESPAEIRKKLGLPLTLSLITSVLAYGVTSFTGLNVLRELGVFASVVLTGTFLLSCYCLSLSRLHRISASSSSLNVLAICRRGLVKIPRSVSAAAALLTVTAACCLMFVSGADDDVASLRQNRTELAEMDMEINRTVNGDDGSLWFILDGDSLENAMESCEDFLLTLASDERMALEAPCLKVPSERAQRSSIENYRTLYPALKEVYAEQGFILDDGEVSPVGATTFKVTDMPLFSDFMTGEKSVLVRANSHNAGLIQKIRSFRGFSSLDRRKDWSEAFGVYRQELNRMLLIALVLIFAAGALVLRTEIVTSAVLPLTAGLGAGIIADYCITGSFNLFTTVALFVVTGLGADYCVFIRNMKEDSSDNTLATLSLAWISTEVSCGLLMLSDMPAVVNMGAVIFWGLAVIPVTALMLKKQQARTVKLSESA</sequence>
<dbReference type="Gene3D" id="1.20.1640.10">
    <property type="entry name" value="Multidrug efflux transporter AcrB transmembrane domain"/>
    <property type="match status" value="1"/>
</dbReference>
<dbReference type="InterPro" id="IPR050545">
    <property type="entry name" value="Mycobact_MmpL"/>
</dbReference>